<sequence>NFDYYLTYNYESGSEIYFDTIYIEGYEHNLGKTSQINYRLKGKRKNWQKSYYLSEIKGQSKVITNETSIEDLFLVNKKSFSILNGNKLKNYQVYKFAEKLHTIDGCITHFWMPEFGVMLTKSVTWGSLQKLRSTEEHKDEILQRLTNIIIQDVSFFNGCSEEKKLISLEEYESIRSNEIDTL</sequence>
<keyword evidence="2" id="KW-1185">Reference proteome</keyword>
<name>A0A7X8SRS8_9BACT</name>
<protein>
    <submittedName>
        <fullName evidence="1">Uncharacterized protein</fullName>
    </submittedName>
</protein>
<comment type="caution">
    <text evidence="1">The sequence shown here is derived from an EMBL/GenBank/DDBJ whole genome shotgun (WGS) entry which is preliminary data.</text>
</comment>
<evidence type="ECO:0000313" key="2">
    <source>
        <dbReference type="Proteomes" id="UP000585050"/>
    </source>
</evidence>
<reference evidence="1 2" key="1">
    <citation type="submission" date="2020-04" db="EMBL/GenBank/DDBJ databases">
        <title>Flammeovirga sp. SR4, a novel species isolated from seawater.</title>
        <authorList>
            <person name="Wang X."/>
        </authorList>
    </citation>
    <scope>NUCLEOTIDE SEQUENCE [LARGE SCALE GENOMIC DNA]</scope>
    <source>
        <strain evidence="1 2">SR4</strain>
    </source>
</reference>
<evidence type="ECO:0000313" key="1">
    <source>
        <dbReference type="EMBL" id="NLR95185.1"/>
    </source>
</evidence>
<dbReference type="RefSeq" id="WP_168885853.1">
    <property type="nucleotide sequence ID" value="NZ_JABAIL010000128.1"/>
</dbReference>
<feature type="non-terminal residue" evidence="1">
    <location>
        <position position="182"/>
    </location>
</feature>
<dbReference type="EMBL" id="JABAIL010000128">
    <property type="protein sequence ID" value="NLR95185.1"/>
    <property type="molecule type" value="Genomic_DNA"/>
</dbReference>
<proteinExistence type="predicted"/>
<dbReference type="AlphaFoldDB" id="A0A7X8SRS8"/>
<dbReference type="Proteomes" id="UP000585050">
    <property type="component" value="Unassembled WGS sequence"/>
</dbReference>
<gene>
    <name evidence="1" type="ORF">HGP29_28585</name>
</gene>
<organism evidence="1 2">
    <name type="scientific">Flammeovirga agarivorans</name>
    <dbReference type="NCBI Taxonomy" id="2726742"/>
    <lineage>
        <taxon>Bacteria</taxon>
        <taxon>Pseudomonadati</taxon>
        <taxon>Bacteroidota</taxon>
        <taxon>Cytophagia</taxon>
        <taxon>Cytophagales</taxon>
        <taxon>Flammeovirgaceae</taxon>
        <taxon>Flammeovirga</taxon>
    </lineage>
</organism>
<accession>A0A7X8SRS8</accession>
<feature type="non-terminal residue" evidence="1">
    <location>
        <position position="1"/>
    </location>
</feature>